<evidence type="ECO:0000259" key="3">
    <source>
        <dbReference type="Pfam" id="PF11181"/>
    </source>
</evidence>
<dbReference type="InterPro" id="IPR025889">
    <property type="entry name" value="GSP17M-like_dom"/>
</dbReference>
<evidence type="ECO:0000313" key="4">
    <source>
        <dbReference type="EMBL" id="OKL48108.1"/>
    </source>
</evidence>
<dbReference type="RefSeq" id="WP_075361877.1">
    <property type="nucleotide sequence ID" value="NZ_MPDM01000006.1"/>
</dbReference>
<dbReference type="OrthoDB" id="3381462at2"/>
<keyword evidence="2" id="KW-0472">Membrane</keyword>
<keyword evidence="2" id="KW-1133">Transmembrane helix</keyword>
<keyword evidence="2" id="KW-0812">Transmembrane</keyword>
<sequence length="334" mass="35314">MSNSIKTGGATLPSGTAVARYEKYEQAQAAVDQLSEAEFPVQHVAIVGVDLKLVEHVMGRITFGKVLLAGAAQGLWLGFMVGLIAGVVGSGVTTASFAVTLSLASALGLVGGILFGILSYFMRRDKRDYLSHSHVVAASYEVIAAENAELARKTLENSPGNLLRREISRPRAGGDDPSKRPPRYGVRLTEAQKQAFNAEAEGVSADTPAQAETSAPEPVAEQKAPAAPTVPESGTAQVAAESGAEPVTQTPVRLEETSPVATERPNYEAISTRTSPKGVPIPSRRVLHLQEEQSHATEETAPGVGAEAGPGEVETQNGEEEMPPQMRWHSPYEN</sequence>
<feature type="domain" description="General stress protein 17M-like" evidence="3">
    <location>
        <begin position="17"/>
        <end position="84"/>
    </location>
</feature>
<dbReference type="AlphaFoldDB" id="A0A1Q5PM18"/>
<feature type="compositionally biased region" description="Low complexity" evidence="1">
    <location>
        <begin position="299"/>
        <end position="315"/>
    </location>
</feature>
<evidence type="ECO:0000313" key="5">
    <source>
        <dbReference type="Proteomes" id="UP000186465"/>
    </source>
</evidence>
<comment type="caution">
    <text evidence="4">The sequence shown here is derived from an EMBL/GenBank/DDBJ whole genome shotgun (WGS) entry which is preliminary data.</text>
</comment>
<protein>
    <recommendedName>
        <fullName evidence="3">General stress protein 17M-like domain-containing protein</fullName>
    </recommendedName>
</protein>
<organism evidence="4 5">
    <name type="scientific">Boudabousia marimammalium</name>
    <dbReference type="NCBI Taxonomy" id="156892"/>
    <lineage>
        <taxon>Bacteria</taxon>
        <taxon>Bacillati</taxon>
        <taxon>Actinomycetota</taxon>
        <taxon>Actinomycetes</taxon>
        <taxon>Actinomycetales</taxon>
        <taxon>Actinomycetaceae</taxon>
        <taxon>Boudabousia</taxon>
    </lineage>
</organism>
<feature type="region of interest" description="Disordered" evidence="1">
    <location>
        <begin position="198"/>
        <end position="334"/>
    </location>
</feature>
<gene>
    <name evidence="4" type="ORF">BM477_06530</name>
</gene>
<reference evidence="5" key="1">
    <citation type="submission" date="2016-11" db="EMBL/GenBank/DDBJ databases">
        <title>Actinomyces gypaetusis sp. nov. isolated from Gypaetus barbatus in Qinghai Tibet Plateau China.</title>
        <authorList>
            <person name="Meng X."/>
        </authorList>
    </citation>
    <scope>NUCLEOTIDE SEQUENCE [LARGE SCALE GENOMIC DNA]</scope>
    <source>
        <strain evidence="5">DSM 15383</strain>
    </source>
</reference>
<feature type="transmembrane region" description="Helical" evidence="2">
    <location>
        <begin position="66"/>
        <end position="89"/>
    </location>
</feature>
<proteinExistence type="predicted"/>
<feature type="transmembrane region" description="Helical" evidence="2">
    <location>
        <begin position="95"/>
        <end position="121"/>
    </location>
</feature>
<feature type="compositionally biased region" description="Basic and acidic residues" evidence="1">
    <location>
        <begin position="288"/>
        <end position="298"/>
    </location>
</feature>
<dbReference type="Pfam" id="PF11181">
    <property type="entry name" value="YflT"/>
    <property type="match status" value="1"/>
</dbReference>
<evidence type="ECO:0000256" key="2">
    <source>
        <dbReference type="SAM" id="Phobius"/>
    </source>
</evidence>
<dbReference type="Proteomes" id="UP000186465">
    <property type="component" value="Unassembled WGS sequence"/>
</dbReference>
<accession>A0A1Q5PM18</accession>
<feature type="region of interest" description="Disordered" evidence="1">
    <location>
        <begin position="161"/>
        <end position="184"/>
    </location>
</feature>
<evidence type="ECO:0000256" key="1">
    <source>
        <dbReference type="SAM" id="MobiDB-lite"/>
    </source>
</evidence>
<name>A0A1Q5PM18_9ACTO</name>
<feature type="compositionally biased region" description="Basic and acidic residues" evidence="1">
    <location>
        <begin position="163"/>
        <end position="179"/>
    </location>
</feature>
<keyword evidence="5" id="KW-1185">Reference proteome</keyword>
<dbReference type="STRING" id="156892.BM477_06530"/>
<dbReference type="EMBL" id="MPDM01000006">
    <property type="protein sequence ID" value="OKL48108.1"/>
    <property type="molecule type" value="Genomic_DNA"/>
</dbReference>